<keyword evidence="3" id="KW-1185">Reference proteome</keyword>
<accession>A0AAV7Q4Z0</accession>
<proteinExistence type="predicted"/>
<dbReference type="Proteomes" id="UP001066276">
    <property type="component" value="Chromosome 6"/>
</dbReference>
<protein>
    <submittedName>
        <fullName evidence="2">Uncharacterized protein</fullName>
    </submittedName>
</protein>
<evidence type="ECO:0000313" key="3">
    <source>
        <dbReference type="Proteomes" id="UP001066276"/>
    </source>
</evidence>
<sequence>MLRCLRVLFPEKGIDNLGAQVMKNAIHVPGIPVEYVRFQYQLPSLDQWLFERFSGAYKTMAKACARKHGNHSIFTISMPREALMLMYLSPCMTAGSASISNWSKMGERMRTKERQRKQVSMTTASVIMWSQAEERHGVAFRPIPTAAKGARSSSATGASEALLQGLTARNMSSTPDHGLCLCMHCVPGPGTARHPHFRFRRSGGVSLGGVAYTGAAGAAAPGPRRPRDPLNPDY</sequence>
<feature type="region of interest" description="Disordered" evidence="1">
    <location>
        <begin position="214"/>
        <end position="234"/>
    </location>
</feature>
<dbReference type="EMBL" id="JANPWB010000010">
    <property type="protein sequence ID" value="KAJ1135642.1"/>
    <property type="molecule type" value="Genomic_DNA"/>
</dbReference>
<dbReference type="AlphaFoldDB" id="A0AAV7Q4Z0"/>
<gene>
    <name evidence="2" type="ORF">NDU88_002080</name>
</gene>
<evidence type="ECO:0000313" key="2">
    <source>
        <dbReference type="EMBL" id="KAJ1135642.1"/>
    </source>
</evidence>
<comment type="caution">
    <text evidence="2">The sequence shown here is derived from an EMBL/GenBank/DDBJ whole genome shotgun (WGS) entry which is preliminary data.</text>
</comment>
<name>A0AAV7Q4Z0_PLEWA</name>
<organism evidence="2 3">
    <name type="scientific">Pleurodeles waltl</name>
    <name type="common">Iberian ribbed newt</name>
    <dbReference type="NCBI Taxonomy" id="8319"/>
    <lineage>
        <taxon>Eukaryota</taxon>
        <taxon>Metazoa</taxon>
        <taxon>Chordata</taxon>
        <taxon>Craniata</taxon>
        <taxon>Vertebrata</taxon>
        <taxon>Euteleostomi</taxon>
        <taxon>Amphibia</taxon>
        <taxon>Batrachia</taxon>
        <taxon>Caudata</taxon>
        <taxon>Salamandroidea</taxon>
        <taxon>Salamandridae</taxon>
        <taxon>Pleurodelinae</taxon>
        <taxon>Pleurodeles</taxon>
    </lineage>
</organism>
<reference evidence="2" key="1">
    <citation type="journal article" date="2022" name="bioRxiv">
        <title>Sequencing and chromosome-scale assembly of the giantPleurodeles waltlgenome.</title>
        <authorList>
            <person name="Brown T."/>
            <person name="Elewa A."/>
            <person name="Iarovenko S."/>
            <person name="Subramanian E."/>
            <person name="Araus A.J."/>
            <person name="Petzold A."/>
            <person name="Susuki M."/>
            <person name="Suzuki K.-i.T."/>
            <person name="Hayashi T."/>
            <person name="Toyoda A."/>
            <person name="Oliveira C."/>
            <person name="Osipova E."/>
            <person name="Leigh N.D."/>
            <person name="Simon A."/>
            <person name="Yun M.H."/>
        </authorList>
    </citation>
    <scope>NUCLEOTIDE SEQUENCE</scope>
    <source>
        <strain evidence="2">20211129_DDA</strain>
        <tissue evidence="2">Liver</tissue>
    </source>
</reference>
<feature type="compositionally biased region" description="Basic and acidic residues" evidence="1">
    <location>
        <begin position="225"/>
        <end position="234"/>
    </location>
</feature>
<evidence type="ECO:0000256" key="1">
    <source>
        <dbReference type="SAM" id="MobiDB-lite"/>
    </source>
</evidence>